<evidence type="ECO:0000313" key="2">
    <source>
        <dbReference type="Proteomes" id="UP000789570"/>
    </source>
</evidence>
<gene>
    <name evidence="1" type="ORF">FCALED_LOCUS15097</name>
</gene>
<keyword evidence="2" id="KW-1185">Reference proteome</keyword>
<dbReference type="Proteomes" id="UP000789570">
    <property type="component" value="Unassembled WGS sequence"/>
</dbReference>
<feature type="non-terminal residue" evidence="1">
    <location>
        <position position="1"/>
    </location>
</feature>
<evidence type="ECO:0000313" key="1">
    <source>
        <dbReference type="EMBL" id="CAG8732776.1"/>
    </source>
</evidence>
<comment type="caution">
    <text evidence="1">The sequence shown here is derived from an EMBL/GenBank/DDBJ whole genome shotgun (WGS) entry which is preliminary data.</text>
</comment>
<organism evidence="1 2">
    <name type="scientific">Funneliformis caledonium</name>
    <dbReference type="NCBI Taxonomy" id="1117310"/>
    <lineage>
        <taxon>Eukaryota</taxon>
        <taxon>Fungi</taxon>
        <taxon>Fungi incertae sedis</taxon>
        <taxon>Mucoromycota</taxon>
        <taxon>Glomeromycotina</taxon>
        <taxon>Glomeromycetes</taxon>
        <taxon>Glomerales</taxon>
        <taxon>Glomeraceae</taxon>
        <taxon>Funneliformis</taxon>
    </lineage>
</organism>
<sequence length="59" mass="7039">KWVDPRTFERHQRKIDRFHAITSESQDFSQLKSIKNKPVDNIEEDFDVMIDKDSTEDDG</sequence>
<name>A0A9N9NFG0_9GLOM</name>
<accession>A0A9N9NFG0</accession>
<reference evidence="1" key="1">
    <citation type="submission" date="2021-06" db="EMBL/GenBank/DDBJ databases">
        <authorList>
            <person name="Kallberg Y."/>
            <person name="Tangrot J."/>
            <person name="Rosling A."/>
        </authorList>
    </citation>
    <scope>NUCLEOTIDE SEQUENCE</scope>
    <source>
        <strain evidence="1">UK204</strain>
    </source>
</reference>
<dbReference type="AlphaFoldDB" id="A0A9N9NFG0"/>
<dbReference type="EMBL" id="CAJVPQ010012699">
    <property type="protein sequence ID" value="CAG8732776.1"/>
    <property type="molecule type" value="Genomic_DNA"/>
</dbReference>
<protein>
    <submittedName>
        <fullName evidence="1">4062_t:CDS:1</fullName>
    </submittedName>
</protein>
<proteinExistence type="predicted"/>